<dbReference type="EMBL" id="FQ032821">
    <property type="protein sequence ID" value="CBL87400.1"/>
    <property type="molecule type" value="Genomic_DNA"/>
</dbReference>
<protein>
    <recommendedName>
        <fullName evidence="2">DUF4249 family protein</fullName>
    </recommendedName>
</protein>
<evidence type="ECO:0008006" key="2">
    <source>
        <dbReference type="Google" id="ProtNLM"/>
    </source>
</evidence>
<accession>F4MMN7</accession>
<dbReference type="PROSITE" id="PS51257">
    <property type="entry name" value="PROKAR_LIPOPROTEIN"/>
    <property type="match status" value="1"/>
</dbReference>
<gene>
    <name evidence="1" type="ORF">S18_812_0022</name>
</gene>
<reference evidence="1" key="1">
    <citation type="submission" date="2010-05" db="EMBL/GenBank/DDBJ databases">
        <authorList>
            <person name="Genoscope - CEA"/>
        </authorList>
    </citation>
    <scope>NUCLEOTIDE SEQUENCE</scope>
</reference>
<dbReference type="Pfam" id="PF14054">
    <property type="entry name" value="DUF4249"/>
    <property type="match status" value="1"/>
</dbReference>
<sequence length="268" mass="30467">MNKHLLLFCCIVGLLSLGCEEVVILDLDTAAERLSIDARIKKNSNSNDPQLIRLSLTGGYYDETINWVTDAEVEIIELDNNVLYVFEHDINNPGHYLLDFTPSFDLNYQLRITYQGELYESIVEQLIPSVPFDSLTQGNETLFEGNEIEVIVTFTDDGSREDFYVLDFGYNNFLATKDEFYQGNAFTFSYFYNELEAGDTAEITLCGADETYFNFMSAIIEQTEEGGDPFKTTPTTVRGNIYNSSRAEHYPMGYFSMAESYTASLLIE</sequence>
<organism evidence="1">
    <name type="scientific">uncultured Flavobacteriia bacterium</name>
    <dbReference type="NCBI Taxonomy" id="212695"/>
    <lineage>
        <taxon>Bacteria</taxon>
        <taxon>Pseudomonadati</taxon>
        <taxon>Bacteroidota</taxon>
        <taxon>Flavobacteriia</taxon>
        <taxon>environmental samples</taxon>
    </lineage>
</organism>
<proteinExistence type="predicted"/>
<dbReference type="AlphaFoldDB" id="F4MMN7"/>
<evidence type="ECO:0000313" key="1">
    <source>
        <dbReference type="EMBL" id="CBL87400.1"/>
    </source>
</evidence>
<name>F4MMN7_9BACT</name>
<reference evidence="1" key="2">
    <citation type="journal article" date="2012" name="Environ. Microbiol.">
        <title>Genomic content of uncultured Bacteroidetes from contrasting oceanic provinces in the North Atlantic Ocean.</title>
        <authorList>
            <person name="Gomez-Pereira P.R."/>
            <person name="Schuler M."/>
            <person name="Fuchs B.M."/>
            <person name="Bennke C."/>
            <person name="Teeling H."/>
            <person name="Waldmann J."/>
            <person name="Richter M."/>
            <person name="Barbe V."/>
            <person name="Bataille E."/>
            <person name="Glockner F.O."/>
            <person name="Amann R."/>
        </authorList>
    </citation>
    <scope>NUCLEOTIDE SEQUENCE</scope>
</reference>
<dbReference type="InterPro" id="IPR025345">
    <property type="entry name" value="DUF4249"/>
</dbReference>